<feature type="compositionally biased region" description="Polar residues" evidence="1">
    <location>
        <begin position="11"/>
        <end position="21"/>
    </location>
</feature>
<dbReference type="EMBL" id="JADYXP020000021">
    <property type="protein sequence ID" value="KAL0103852.1"/>
    <property type="molecule type" value="Genomic_DNA"/>
</dbReference>
<evidence type="ECO:0000256" key="1">
    <source>
        <dbReference type="SAM" id="MobiDB-lite"/>
    </source>
</evidence>
<dbReference type="AlphaFoldDB" id="A0AAW2EPR2"/>
<feature type="compositionally biased region" description="Basic residues" evidence="1">
    <location>
        <begin position="26"/>
        <end position="36"/>
    </location>
</feature>
<sequence>MPGSDPDPSVKGSNRDGTVPTSWGRGPHRPPRPRWRRNYDSLKVAKCLMLESFGETRQRLYHKQAEGSQKGMRQACVSGCSRNSPSLGWLRTGTGGVPSLRRHRWLVGRPPPGRHPATPTTPASHAPRVRGLRGLLPRRI</sequence>
<evidence type="ECO:0000313" key="3">
    <source>
        <dbReference type="Proteomes" id="UP001430953"/>
    </source>
</evidence>
<dbReference type="Proteomes" id="UP001430953">
    <property type="component" value="Unassembled WGS sequence"/>
</dbReference>
<organism evidence="2 3">
    <name type="scientific">Cardiocondyla obscurior</name>
    <dbReference type="NCBI Taxonomy" id="286306"/>
    <lineage>
        <taxon>Eukaryota</taxon>
        <taxon>Metazoa</taxon>
        <taxon>Ecdysozoa</taxon>
        <taxon>Arthropoda</taxon>
        <taxon>Hexapoda</taxon>
        <taxon>Insecta</taxon>
        <taxon>Pterygota</taxon>
        <taxon>Neoptera</taxon>
        <taxon>Endopterygota</taxon>
        <taxon>Hymenoptera</taxon>
        <taxon>Apocrita</taxon>
        <taxon>Aculeata</taxon>
        <taxon>Formicoidea</taxon>
        <taxon>Formicidae</taxon>
        <taxon>Myrmicinae</taxon>
        <taxon>Cardiocondyla</taxon>
    </lineage>
</organism>
<comment type="caution">
    <text evidence="2">The sequence shown here is derived from an EMBL/GenBank/DDBJ whole genome shotgun (WGS) entry which is preliminary data.</text>
</comment>
<protein>
    <submittedName>
        <fullName evidence="2">Uncharacterized protein</fullName>
    </submittedName>
</protein>
<keyword evidence="3" id="KW-1185">Reference proteome</keyword>
<accession>A0AAW2EPR2</accession>
<feature type="region of interest" description="Disordered" evidence="1">
    <location>
        <begin position="1"/>
        <end position="38"/>
    </location>
</feature>
<proteinExistence type="predicted"/>
<feature type="region of interest" description="Disordered" evidence="1">
    <location>
        <begin position="76"/>
        <end position="127"/>
    </location>
</feature>
<gene>
    <name evidence="2" type="ORF">PUN28_017889</name>
</gene>
<name>A0AAW2EPR2_9HYME</name>
<reference evidence="2 3" key="1">
    <citation type="submission" date="2023-03" db="EMBL/GenBank/DDBJ databases">
        <title>High recombination rates correlate with genetic variation in Cardiocondyla obscurior ants.</title>
        <authorList>
            <person name="Errbii M."/>
        </authorList>
    </citation>
    <scope>NUCLEOTIDE SEQUENCE [LARGE SCALE GENOMIC DNA]</scope>
    <source>
        <strain evidence="2">Alpha-2009</strain>
        <tissue evidence="2">Whole body</tissue>
    </source>
</reference>
<feature type="compositionally biased region" description="Low complexity" evidence="1">
    <location>
        <begin position="115"/>
        <end position="126"/>
    </location>
</feature>
<evidence type="ECO:0000313" key="2">
    <source>
        <dbReference type="EMBL" id="KAL0103852.1"/>
    </source>
</evidence>